<sequence length="447" mass="49052">MFDAIARDSDRSLDTPLTANEDKIRQAARYQDGLAGGPQMPLKAATLRKAGRGRASMKGSTREARKQHESGTRRRSGAKTKFMPRAAAHRFRASTGYFLDWCASAQLNIGTRHLPALVHYSRAHETSKSAFLDSFKTLFQVVLNPAGLDSAVLDVQANYKYISHRRRFTPFSGYCTLLRDTAAKPVIVYDAAKRRGWLMPMLSVLSHVAHAYVLDSVDGPTNDDALYVDGHAAATELITVLEPLGEQPVLSHTNGITSAAADHVLFFRQLLLSLLNSGTRNAADTVIICASIGKLITPSASATPRYCRQCDVLPEDSDYLAATVPCLDRIAHRRGSELPLAPIVDNNSSTNHVVIRPGEKWNHIRISDDSFWELRGDPFAVCRHAGAGGKTCREREDLIVCVMSRSAFDTVVREMKVLDKVKEKGPVVALTCLEQSIPPFGAPVFGR</sequence>
<organism evidence="2 3">
    <name type="scientific">Parathielavia appendiculata</name>
    <dbReference type="NCBI Taxonomy" id="2587402"/>
    <lineage>
        <taxon>Eukaryota</taxon>
        <taxon>Fungi</taxon>
        <taxon>Dikarya</taxon>
        <taxon>Ascomycota</taxon>
        <taxon>Pezizomycotina</taxon>
        <taxon>Sordariomycetes</taxon>
        <taxon>Sordariomycetidae</taxon>
        <taxon>Sordariales</taxon>
        <taxon>Chaetomiaceae</taxon>
        <taxon>Parathielavia</taxon>
    </lineage>
</organism>
<feature type="compositionally biased region" description="Basic and acidic residues" evidence="1">
    <location>
        <begin position="1"/>
        <end position="13"/>
    </location>
</feature>
<reference evidence="2" key="1">
    <citation type="journal article" date="2023" name="Mol. Phylogenet. Evol.">
        <title>Genome-scale phylogeny and comparative genomics of the fungal order Sordariales.</title>
        <authorList>
            <person name="Hensen N."/>
            <person name="Bonometti L."/>
            <person name="Westerberg I."/>
            <person name="Brannstrom I.O."/>
            <person name="Guillou S."/>
            <person name="Cros-Aarteil S."/>
            <person name="Calhoun S."/>
            <person name="Haridas S."/>
            <person name="Kuo A."/>
            <person name="Mondo S."/>
            <person name="Pangilinan J."/>
            <person name="Riley R."/>
            <person name="LaButti K."/>
            <person name="Andreopoulos B."/>
            <person name="Lipzen A."/>
            <person name="Chen C."/>
            <person name="Yan M."/>
            <person name="Daum C."/>
            <person name="Ng V."/>
            <person name="Clum A."/>
            <person name="Steindorff A."/>
            <person name="Ohm R.A."/>
            <person name="Martin F."/>
            <person name="Silar P."/>
            <person name="Natvig D.O."/>
            <person name="Lalanne C."/>
            <person name="Gautier V."/>
            <person name="Ament-Velasquez S.L."/>
            <person name="Kruys A."/>
            <person name="Hutchinson M.I."/>
            <person name="Powell A.J."/>
            <person name="Barry K."/>
            <person name="Miller A.N."/>
            <person name="Grigoriev I.V."/>
            <person name="Debuchy R."/>
            <person name="Gladieux P."/>
            <person name="Hiltunen Thoren M."/>
            <person name="Johannesson H."/>
        </authorList>
    </citation>
    <scope>NUCLEOTIDE SEQUENCE</scope>
    <source>
        <strain evidence="2">CBS 731.68</strain>
    </source>
</reference>
<evidence type="ECO:0000313" key="3">
    <source>
        <dbReference type="Proteomes" id="UP001302602"/>
    </source>
</evidence>
<name>A0AAN6TRG7_9PEZI</name>
<dbReference type="RefSeq" id="XP_062643095.1">
    <property type="nucleotide sequence ID" value="XM_062797243.1"/>
</dbReference>
<feature type="compositionally biased region" description="Basic and acidic residues" evidence="1">
    <location>
        <begin position="60"/>
        <end position="72"/>
    </location>
</feature>
<proteinExistence type="predicted"/>
<gene>
    <name evidence="2" type="ORF">N657DRAFT_693798</name>
</gene>
<feature type="region of interest" description="Disordered" evidence="1">
    <location>
        <begin position="1"/>
        <end position="22"/>
    </location>
</feature>
<dbReference type="Proteomes" id="UP001302602">
    <property type="component" value="Unassembled WGS sequence"/>
</dbReference>
<evidence type="ECO:0000256" key="1">
    <source>
        <dbReference type="SAM" id="MobiDB-lite"/>
    </source>
</evidence>
<protein>
    <submittedName>
        <fullName evidence="2">Uncharacterized protein</fullName>
    </submittedName>
</protein>
<comment type="caution">
    <text evidence="2">The sequence shown here is derived from an EMBL/GenBank/DDBJ whole genome shotgun (WGS) entry which is preliminary data.</text>
</comment>
<dbReference type="EMBL" id="MU853250">
    <property type="protein sequence ID" value="KAK4119322.1"/>
    <property type="molecule type" value="Genomic_DNA"/>
</dbReference>
<keyword evidence="3" id="KW-1185">Reference proteome</keyword>
<dbReference type="AlphaFoldDB" id="A0AAN6TRG7"/>
<dbReference type="GeneID" id="87834010"/>
<reference evidence="2" key="2">
    <citation type="submission" date="2023-05" db="EMBL/GenBank/DDBJ databases">
        <authorList>
            <consortium name="Lawrence Berkeley National Laboratory"/>
            <person name="Steindorff A."/>
            <person name="Hensen N."/>
            <person name="Bonometti L."/>
            <person name="Westerberg I."/>
            <person name="Brannstrom I.O."/>
            <person name="Guillou S."/>
            <person name="Cros-Aarteil S."/>
            <person name="Calhoun S."/>
            <person name="Haridas S."/>
            <person name="Kuo A."/>
            <person name="Mondo S."/>
            <person name="Pangilinan J."/>
            <person name="Riley R."/>
            <person name="Labutti K."/>
            <person name="Andreopoulos B."/>
            <person name="Lipzen A."/>
            <person name="Chen C."/>
            <person name="Yanf M."/>
            <person name="Daum C."/>
            <person name="Ng V."/>
            <person name="Clum A."/>
            <person name="Ohm R."/>
            <person name="Martin F."/>
            <person name="Silar P."/>
            <person name="Natvig D."/>
            <person name="Lalanne C."/>
            <person name="Gautier V."/>
            <person name="Ament-Velasquez S.L."/>
            <person name="Kruys A."/>
            <person name="Hutchinson M.I."/>
            <person name="Powell A.J."/>
            <person name="Barry K."/>
            <person name="Miller A.N."/>
            <person name="Grigoriev I.V."/>
            <person name="Debuchy R."/>
            <person name="Gladieux P."/>
            <person name="Thoren M.H."/>
            <person name="Johannesson H."/>
        </authorList>
    </citation>
    <scope>NUCLEOTIDE SEQUENCE</scope>
    <source>
        <strain evidence="2">CBS 731.68</strain>
    </source>
</reference>
<accession>A0AAN6TRG7</accession>
<feature type="region of interest" description="Disordered" evidence="1">
    <location>
        <begin position="48"/>
        <end position="84"/>
    </location>
</feature>
<evidence type="ECO:0000313" key="2">
    <source>
        <dbReference type="EMBL" id="KAK4119322.1"/>
    </source>
</evidence>